<feature type="region of interest" description="Disordered" evidence="1">
    <location>
        <begin position="40"/>
        <end position="65"/>
    </location>
</feature>
<name>A0A1H0ESQ4_9BACI</name>
<dbReference type="Pfam" id="PF12773">
    <property type="entry name" value="DZR"/>
    <property type="match status" value="1"/>
</dbReference>
<protein>
    <submittedName>
        <fullName evidence="3">Double zinc ribbon</fullName>
    </submittedName>
</protein>
<keyword evidence="4" id="KW-1185">Reference proteome</keyword>
<organism evidence="3 4">
    <name type="scientific">Tenuibacillus multivorans</name>
    <dbReference type="NCBI Taxonomy" id="237069"/>
    <lineage>
        <taxon>Bacteria</taxon>
        <taxon>Bacillati</taxon>
        <taxon>Bacillota</taxon>
        <taxon>Bacilli</taxon>
        <taxon>Bacillales</taxon>
        <taxon>Bacillaceae</taxon>
        <taxon>Tenuibacillus</taxon>
    </lineage>
</organism>
<reference evidence="3 4" key="1">
    <citation type="submission" date="2016-10" db="EMBL/GenBank/DDBJ databases">
        <authorList>
            <person name="de Groot N.N."/>
        </authorList>
    </citation>
    <scope>NUCLEOTIDE SEQUENCE [LARGE SCALE GENOMIC DNA]</scope>
    <source>
        <strain evidence="3 4">CGMCC 1.3442</strain>
    </source>
</reference>
<dbReference type="EMBL" id="FNIG01000010">
    <property type="protein sequence ID" value="SDN85487.1"/>
    <property type="molecule type" value="Genomic_DNA"/>
</dbReference>
<dbReference type="InterPro" id="IPR025874">
    <property type="entry name" value="DZR"/>
</dbReference>
<gene>
    <name evidence="3" type="ORF">SAMN05216498_0052</name>
</gene>
<accession>A0A1H0ESQ4</accession>
<feature type="domain" description="DZANK-type" evidence="2">
    <location>
        <begin position="68"/>
        <end position="113"/>
    </location>
</feature>
<sequence>MGFFSMSSKRKSYKYGYHGSHHYKKKGLLGKFLHSMQSRSHSGHRYYPRPHHHNPPQQGTTNTQTQTCHNCQSQIPAGSKFCLQCGEKVNTSSFCTGCGEKLPAGAKFCSNCGTKI</sequence>
<feature type="compositionally biased region" description="Basic residues" evidence="1">
    <location>
        <begin position="41"/>
        <end position="54"/>
    </location>
</feature>
<evidence type="ECO:0000313" key="3">
    <source>
        <dbReference type="EMBL" id="SDN85487.1"/>
    </source>
</evidence>
<evidence type="ECO:0000313" key="4">
    <source>
        <dbReference type="Proteomes" id="UP000199334"/>
    </source>
</evidence>
<evidence type="ECO:0000256" key="1">
    <source>
        <dbReference type="SAM" id="MobiDB-lite"/>
    </source>
</evidence>
<dbReference type="AlphaFoldDB" id="A0A1H0ESQ4"/>
<dbReference type="OrthoDB" id="9764015at2"/>
<proteinExistence type="predicted"/>
<dbReference type="Proteomes" id="UP000199334">
    <property type="component" value="Unassembled WGS sequence"/>
</dbReference>
<evidence type="ECO:0000259" key="2">
    <source>
        <dbReference type="Pfam" id="PF12773"/>
    </source>
</evidence>
<dbReference type="RefSeq" id="WP_093857618.1">
    <property type="nucleotide sequence ID" value="NZ_BJVZ01000007.1"/>
</dbReference>
<feature type="compositionally biased region" description="Low complexity" evidence="1">
    <location>
        <begin position="55"/>
        <end position="65"/>
    </location>
</feature>